<dbReference type="InterPro" id="IPR036093">
    <property type="entry name" value="NAC_dom_sf"/>
</dbReference>
<dbReference type="Gene3D" id="2.170.150.80">
    <property type="entry name" value="NAC domain"/>
    <property type="match status" value="1"/>
</dbReference>
<keyword evidence="1" id="KW-0805">Transcription regulation</keyword>
<keyword evidence="4" id="KW-0539">Nucleus</keyword>
<gene>
    <name evidence="6" type="ORF">Taro_032856</name>
</gene>
<dbReference type="OrthoDB" id="622307at2759"/>
<dbReference type="SMR" id="A0A843VSD7"/>
<sequence>MDGALPAGVRFYPTEPELVGFYLRNKLENRRPDMERFIPVVDVYNYEPMQLPQMSGEASVRDPEQWFFFCPRQAREAQGGRPTRTTRSGYWKATGSPTPVFHNQRIIGIRKTMVFYQGRAPAGRKTSWKMNEYRAAQEDGERAASSSSSASAASSTADVKCRSEFSLCRVYKKSGHLRSFDRRPIVRVEREYPAGDDDVHVLPSVITSTSPPPDHGNAAASAMTNDRYLGVPSDGQEHHAMELGDDGDCDLEELDWGFLDWLRPDLIC</sequence>
<dbReference type="GO" id="GO:0003677">
    <property type="term" value="F:DNA binding"/>
    <property type="evidence" value="ECO:0007669"/>
    <property type="project" value="UniProtKB-KW"/>
</dbReference>
<dbReference type="PANTHER" id="PTHR31744">
    <property type="entry name" value="PROTEIN CUP-SHAPED COTYLEDON 2-RELATED"/>
    <property type="match status" value="1"/>
</dbReference>
<evidence type="ECO:0000259" key="5">
    <source>
        <dbReference type="PROSITE" id="PS51005"/>
    </source>
</evidence>
<dbReference type="PANTHER" id="PTHR31744:SF220">
    <property type="entry name" value="LOW QUALITY PROTEIN: NAC DOMAIN-CONTAINING PROTEIN 90-LIKE"/>
    <property type="match status" value="1"/>
</dbReference>
<accession>A0A843VSD7</accession>
<evidence type="ECO:0000256" key="2">
    <source>
        <dbReference type="ARBA" id="ARBA00023125"/>
    </source>
</evidence>
<dbReference type="PROSITE" id="PS51005">
    <property type="entry name" value="NAC"/>
    <property type="match status" value="1"/>
</dbReference>
<name>A0A843VSD7_COLES</name>
<feature type="domain" description="NAC" evidence="5">
    <location>
        <begin position="5"/>
        <end position="173"/>
    </location>
</feature>
<evidence type="ECO:0000313" key="7">
    <source>
        <dbReference type="Proteomes" id="UP000652761"/>
    </source>
</evidence>
<comment type="caution">
    <text evidence="6">The sequence shown here is derived from an EMBL/GenBank/DDBJ whole genome shotgun (WGS) entry which is preliminary data.</text>
</comment>
<dbReference type="EMBL" id="NMUH01002462">
    <property type="protein sequence ID" value="MQM00122.1"/>
    <property type="molecule type" value="Genomic_DNA"/>
</dbReference>
<keyword evidence="2" id="KW-0238">DNA-binding</keyword>
<protein>
    <recommendedName>
        <fullName evidence="5">NAC domain-containing protein</fullName>
    </recommendedName>
</protein>
<dbReference type="GO" id="GO:0006355">
    <property type="term" value="P:regulation of DNA-templated transcription"/>
    <property type="evidence" value="ECO:0007669"/>
    <property type="project" value="InterPro"/>
</dbReference>
<dbReference type="InterPro" id="IPR003441">
    <property type="entry name" value="NAC-dom"/>
</dbReference>
<proteinExistence type="predicted"/>
<evidence type="ECO:0000256" key="4">
    <source>
        <dbReference type="ARBA" id="ARBA00023242"/>
    </source>
</evidence>
<keyword evidence="3" id="KW-0804">Transcription</keyword>
<evidence type="ECO:0000313" key="6">
    <source>
        <dbReference type="EMBL" id="MQM00122.1"/>
    </source>
</evidence>
<reference evidence="6" key="1">
    <citation type="submission" date="2017-07" db="EMBL/GenBank/DDBJ databases">
        <title>Taro Niue Genome Assembly and Annotation.</title>
        <authorList>
            <person name="Atibalentja N."/>
            <person name="Keating K."/>
            <person name="Fields C.J."/>
        </authorList>
    </citation>
    <scope>NUCLEOTIDE SEQUENCE</scope>
    <source>
        <strain evidence="6">Niue_2</strain>
        <tissue evidence="6">Leaf</tissue>
    </source>
</reference>
<dbReference type="SUPFAM" id="SSF101941">
    <property type="entry name" value="NAC domain"/>
    <property type="match status" value="1"/>
</dbReference>
<dbReference type="Pfam" id="PF02365">
    <property type="entry name" value="NAM"/>
    <property type="match status" value="1"/>
</dbReference>
<dbReference type="Proteomes" id="UP000652761">
    <property type="component" value="Unassembled WGS sequence"/>
</dbReference>
<dbReference type="AlphaFoldDB" id="A0A843VSD7"/>
<organism evidence="6 7">
    <name type="scientific">Colocasia esculenta</name>
    <name type="common">Wild taro</name>
    <name type="synonym">Arum esculentum</name>
    <dbReference type="NCBI Taxonomy" id="4460"/>
    <lineage>
        <taxon>Eukaryota</taxon>
        <taxon>Viridiplantae</taxon>
        <taxon>Streptophyta</taxon>
        <taxon>Embryophyta</taxon>
        <taxon>Tracheophyta</taxon>
        <taxon>Spermatophyta</taxon>
        <taxon>Magnoliopsida</taxon>
        <taxon>Liliopsida</taxon>
        <taxon>Araceae</taxon>
        <taxon>Aroideae</taxon>
        <taxon>Colocasieae</taxon>
        <taxon>Colocasia</taxon>
    </lineage>
</organism>
<evidence type="ECO:0000256" key="1">
    <source>
        <dbReference type="ARBA" id="ARBA00023015"/>
    </source>
</evidence>
<evidence type="ECO:0000256" key="3">
    <source>
        <dbReference type="ARBA" id="ARBA00023163"/>
    </source>
</evidence>
<keyword evidence="7" id="KW-1185">Reference proteome</keyword>